<dbReference type="Pfam" id="PF04739">
    <property type="entry name" value="AMPKBI"/>
    <property type="match status" value="1"/>
</dbReference>
<dbReference type="SUPFAM" id="SSF81296">
    <property type="entry name" value="E set domains"/>
    <property type="match status" value="1"/>
</dbReference>
<reference evidence="4 5" key="1">
    <citation type="journal article" date="2020" name="IScience">
        <title>Genome Sequencing of the Endangered Kingdonia uniflora (Circaeasteraceae, Ranunculales) Reveals Potential Mechanisms of Evolutionary Specialization.</title>
        <authorList>
            <person name="Sun Y."/>
            <person name="Deng T."/>
            <person name="Zhang A."/>
            <person name="Moore M.J."/>
            <person name="Landis J.B."/>
            <person name="Lin N."/>
            <person name="Zhang H."/>
            <person name="Zhang X."/>
            <person name="Huang J."/>
            <person name="Zhang X."/>
            <person name="Sun H."/>
            <person name="Wang H."/>
        </authorList>
    </citation>
    <scope>NUCLEOTIDE SEQUENCE [LARGE SCALE GENOMIC DNA]</scope>
    <source>
        <strain evidence="4">TB1705</strain>
        <tissue evidence="4">Leaf</tissue>
    </source>
</reference>
<evidence type="ECO:0000256" key="1">
    <source>
        <dbReference type="ARBA" id="ARBA00010926"/>
    </source>
</evidence>
<feature type="domain" description="Association with the SNF1 complex (ASC)" evidence="3">
    <location>
        <begin position="211"/>
        <end position="301"/>
    </location>
</feature>
<sequence length="303" mass="34778">MGNVSSVRGDGGSNNSGEFEEEQHMVMEEEENHESSSEEHVRYQEYYENEMLPDLNMAHDPQSPPHIPTAAYQSPFMFVPQVPMVPLQKANERPNFNQAWIENSTVYEDMGYEQGIPTMITWCYGGREVAVVGSWDDWKSRRRMQKSGKEFTLMKVLPSGVYQYKFFVDQQWRYSPDLPVAQDETGSIFNVLDLQDYTPEHLENLAIFEPPQSPDSSYNNGDLGPDFFEKEPPFLPSQLNTTLLNAPSSSTDNNGSLPRPPHVVLNHLYMQRRRPGQSVVALGSTHRYLNKYVTVVLYKNLQR</sequence>
<dbReference type="InterPro" id="IPR032640">
    <property type="entry name" value="AMPK1_CBM"/>
</dbReference>
<evidence type="ECO:0000259" key="3">
    <source>
        <dbReference type="SMART" id="SM01010"/>
    </source>
</evidence>
<feature type="region of interest" description="Disordered" evidence="2">
    <location>
        <begin position="1"/>
        <end position="39"/>
    </location>
</feature>
<dbReference type="CDD" id="cd02859">
    <property type="entry name" value="E_set_AMPKbeta_like_N"/>
    <property type="match status" value="1"/>
</dbReference>
<dbReference type="Gene3D" id="2.60.40.10">
    <property type="entry name" value="Immunoglobulins"/>
    <property type="match status" value="1"/>
</dbReference>
<dbReference type="PANTHER" id="PTHR46316">
    <property type="entry name" value="SNF1-RELATED PROTEIN KINASE REGULATORY SUBUNIT BETA-1"/>
    <property type="match status" value="1"/>
</dbReference>
<dbReference type="SUPFAM" id="SSF160219">
    <property type="entry name" value="AMPKBI-like"/>
    <property type="match status" value="1"/>
</dbReference>
<gene>
    <name evidence="4" type="ORF">GIB67_000992</name>
</gene>
<proteinExistence type="inferred from homology"/>
<dbReference type="InterPro" id="IPR043554">
    <property type="entry name" value="KINB"/>
</dbReference>
<evidence type="ECO:0000313" key="5">
    <source>
        <dbReference type="Proteomes" id="UP000541444"/>
    </source>
</evidence>
<dbReference type="GO" id="GO:0009507">
    <property type="term" value="C:chloroplast"/>
    <property type="evidence" value="ECO:0007669"/>
    <property type="project" value="UniProtKB-ARBA"/>
</dbReference>
<accession>A0A7J7MFR5</accession>
<dbReference type="InterPro" id="IPR006828">
    <property type="entry name" value="ASC_dom"/>
</dbReference>
<evidence type="ECO:0000256" key="2">
    <source>
        <dbReference type="SAM" id="MobiDB-lite"/>
    </source>
</evidence>
<dbReference type="EMBL" id="JACGCM010001557">
    <property type="protein sequence ID" value="KAF6153759.1"/>
    <property type="molecule type" value="Genomic_DNA"/>
</dbReference>
<dbReference type="OrthoDB" id="531008at2759"/>
<dbReference type="InterPro" id="IPR013783">
    <property type="entry name" value="Ig-like_fold"/>
</dbReference>
<dbReference type="Pfam" id="PF16561">
    <property type="entry name" value="AMPK1_CBM"/>
    <property type="match status" value="1"/>
</dbReference>
<organism evidence="4 5">
    <name type="scientific">Kingdonia uniflora</name>
    <dbReference type="NCBI Taxonomy" id="39325"/>
    <lineage>
        <taxon>Eukaryota</taxon>
        <taxon>Viridiplantae</taxon>
        <taxon>Streptophyta</taxon>
        <taxon>Embryophyta</taxon>
        <taxon>Tracheophyta</taxon>
        <taxon>Spermatophyta</taxon>
        <taxon>Magnoliopsida</taxon>
        <taxon>Ranunculales</taxon>
        <taxon>Circaeasteraceae</taxon>
        <taxon>Kingdonia</taxon>
    </lineage>
</organism>
<dbReference type="InterPro" id="IPR014756">
    <property type="entry name" value="Ig_E-set"/>
</dbReference>
<protein>
    <recommendedName>
        <fullName evidence="3">Association with the SNF1 complex (ASC) domain-containing protein</fullName>
    </recommendedName>
</protein>
<dbReference type="InterPro" id="IPR037256">
    <property type="entry name" value="ASC_dom_sf"/>
</dbReference>
<dbReference type="AlphaFoldDB" id="A0A7J7MFR5"/>
<name>A0A7J7MFR5_9MAGN</name>
<comment type="similarity">
    <text evidence="1">Belongs to the 5'-AMP-activated protein kinase beta subunit family.</text>
</comment>
<comment type="caution">
    <text evidence="4">The sequence shown here is derived from an EMBL/GenBank/DDBJ whole genome shotgun (WGS) entry which is preliminary data.</text>
</comment>
<dbReference type="Gene3D" id="6.20.250.60">
    <property type="match status" value="1"/>
</dbReference>
<feature type="compositionally biased region" description="Basic and acidic residues" evidence="2">
    <location>
        <begin position="22"/>
        <end position="39"/>
    </location>
</feature>
<dbReference type="Proteomes" id="UP000541444">
    <property type="component" value="Unassembled WGS sequence"/>
</dbReference>
<dbReference type="PANTHER" id="PTHR46316:SF2">
    <property type="entry name" value="SNF1-RELATED PROTEIN KINASE REGULATORY SUBUNIT BETA-2"/>
    <property type="match status" value="1"/>
</dbReference>
<evidence type="ECO:0000313" key="4">
    <source>
        <dbReference type="EMBL" id="KAF6153759.1"/>
    </source>
</evidence>
<keyword evidence="5" id="KW-1185">Reference proteome</keyword>
<dbReference type="SMART" id="SM01010">
    <property type="entry name" value="AMPKBI"/>
    <property type="match status" value="1"/>
</dbReference>